<keyword evidence="5" id="KW-1185">Reference proteome</keyword>
<evidence type="ECO:0000256" key="3">
    <source>
        <dbReference type="PROSITE-ProRule" id="PRU00339"/>
    </source>
</evidence>
<evidence type="ECO:0000256" key="2">
    <source>
        <dbReference type="ARBA" id="ARBA00022803"/>
    </source>
</evidence>
<proteinExistence type="predicted"/>
<dbReference type="Pfam" id="PF07721">
    <property type="entry name" value="TPR_4"/>
    <property type="match status" value="1"/>
</dbReference>
<sequence length="204" mass="21858">MSGSILHQQMARFQRAVASENWAEALILATGLEKAVPDHAGIAYNKGLVLRRLGRHADAIRAFSHALDLDAGHAKALFERASCLLDLGDAAGAVQGFLAYLKMEPRDGDALLNLGNALVRLGRADEALDPLRNARERLGTARSIAALAVAQRETGDLDGCAETLENLGPGPDNAALRLKIMTQGARGRFPLRPGQPREARKALR</sequence>
<dbReference type="InterPro" id="IPR011717">
    <property type="entry name" value="TPR-4"/>
</dbReference>
<protein>
    <submittedName>
        <fullName evidence="4">Uncharacterized protein</fullName>
    </submittedName>
</protein>
<dbReference type="GO" id="GO:0042802">
    <property type="term" value="F:identical protein binding"/>
    <property type="evidence" value="ECO:0007669"/>
    <property type="project" value="InterPro"/>
</dbReference>
<evidence type="ECO:0000256" key="1">
    <source>
        <dbReference type="ARBA" id="ARBA00022737"/>
    </source>
</evidence>
<comment type="caution">
    <text evidence="4">The sequence shown here is derived from an EMBL/GenBank/DDBJ whole genome shotgun (WGS) entry which is preliminary data.</text>
</comment>
<keyword evidence="2 3" id="KW-0802">TPR repeat</keyword>
<dbReference type="InterPro" id="IPR019734">
    <property type="entry name" value="TPR_rpt"/>
</dbReference>
<dbReference type="Pfam" id="PF13432">
    <property type="entry name" value="TPR_16"/>
    <property type="match status" value="2"/>
</dbReference>
<feature type="repeat" description="TPR" evidence="3">
    <location>
        <begin position="40"/>
        <end position="73"/>
    </location>
</feature>
<dbReference type="Proteomes" id="UP000221168">
    <property type="component" value="Unassembled WGS sequence"/>
</dbReference>
<dbReference type="PANTHER" id="PTHR44858">
    <property type="entry name" value="TETRATRICOPEPTIDE REPEAT PROTEIN 6"/>
    <property type="match status" value="1"/>
</dbReference>
<dbReference type="SMART" id="SM00028">
    <property type="entry name" value="TPR"/>
    <property type="match status" value="3"/>
</dbReference>
<accession>A0A2G1QN52</accession>
<organism evidence="4 5">
    <name type="scientific">Zhengella mangrovi</name>
    <dbReference type="NCBI Taxonomy" id="1982044"/>
    <lineage>
        <taxon>Bacteria</taxon>
        <taxon>Pseudomonadati</taxon>
        <taxon>Pseudomonadota</taxon>
        <taxon>Alphaproteobacteria</taxon>
        <taxon>Hyphomicrobiales</taxon>
        <taxon>Notoacmeibacteraceae</taxon>
        <taxon>Zhengella</taxon>
    </lineage>
</organism>
<dbReference type="AlphaFoldDB" id="A0A2G1QN52"/>
<dbReference type="EMBL" id="PDVP01000005">
    <property type="protein sequence ID" value="PHP66955.1"/>
    <property type="molecule type" value="Genomic_DNA"/>
</dbReference>
<dbReference type="PANTHER" id="PTHR44858:SF1">
    <property type="entry name" value="UDP-N-ACETYLGLUCOSAMINE--PEPTIDE N-ACETYLGLUCOSAMINYLTRANSFERASE SPINDLY-RELATED"/>
    <property type="match status" value="1"/>
</dbReference>
<dbReference type="InterPro" id="IPR011990">
    <property type="entry name" value="TPR-like_helical_dom_sf"/>
</dbReference>
<keyword evidence="1" id="KW-0677">Repeat</keyword>
<dbReference type="OrthoDB" id="6193797at2"/>
<evidence type="ECO:0000313" key="5">
    <source>
        <dbReference type="Proteomes" id="UP000221168"/>
    </source>
</evidence>
<dbReference type="InterPro" id="IPR050498">
    <property type="entry name" value="Ycf3"/>
</dbReference>
<gene>
    <name evidence="4" type="ORF">CSC94_10370</name>
</gene>
<name>A0A2G1QN52_9HYPH</name>
<reference evidence="4 5" key="1">
    <citation type="submission" date="2017-10" db="EMBL/GenBank/DDBJ databases">
        <title>Sedimentibacterium mangrovi gen. nov., sp. nov., a novel member of family Phyllobacteriacea isolated from mangrove sediment.</title>
        <authorList>
            <person name="Liao H."/>
            <person name="Tian Y."/>
        </authorList>
    </citation>
    <scope>NUCLEOTIDE SEQUENCE [LARGE SCALE GENOMIC DNA]</scope>
    <source>
        <strain evidence="4 5">X9-2-2</strain>
    </source>
</reference>
<dbReference type="RefSeq" id="WP_099306276.1">
    <property type="nucleotide sequence ID" value="NZ_PDVP01000005.1"/>
</dbReference>
<dbReference type="Gene3D" id="1.25.40.10">
    <property type="entry name" value="Tetratricopeptide repeat domain"/>
    <property type="match status" value="1"/>
</dbReference>
<evidence type="ECO:0000313" key="4">
    <source>
        <dbReference type="EMBL" id="PHP66955.1"/>
    </source>
</evidence>
<dbReference type="SUPFAM" id="SSF48452">
    <property type="entry name" value="TPR-like"/>
    <property type="match status" value="1"/>
</dbReference>
<dbReference type="PROSITE" id="PS50005">
    <property type="entry name" value="TPR"/>
    <property type="match status" value="1"/>
</dbReference>